<dbReference type="InterPro" id="IPR050266">
    <property type="entry name" value="AB_hydrolase_sf"/>
</dbReference>
<dbReference type="Gene3D" id="3.40.50.1820">
    <property type="entry name" value="alpha/beta hydrolase"/>
    <property type="match status" value="1"/>
</dbReference>
<keyword evidence="1 3" id="KW-0378">Hydrolase</keyword>
<dbReference type="EMBL" id="JACHFH010000012">
    <property type="protein sequence ID" value="MBB5336071.1"/>
    <property type="molecule type" value="Genomic_DNA"/>
</dbReference>
<keyword evidence="4" id="KW-1185">Reference proteome</keyword>
<comment type="caution">
    <text evidence="3">The sequence shown here is derived from an EMBL/GenBank/DDBJ whole genome shotgun (WGS) entry which is preliminary data.</text>
</comment>
<dbReference type="PANTHER" id="PTHR43798:SF31">
    <property type="entry name" value="AB HYDROLASE SUPERFAMILY PROTEIN YCLE"/>
    <property type="match status" value="1"/>
</dbReference>
<organism evidence="3 4">
    <name type="scientific">Pectinatus brassicae</name>
    <dbReference type="NCBI Taxonomy" id="862415"/>
    <lineage>
        <taxon>Bacteria</taxon>
        <taxon>Bacillati</taxon>
        <taxon>Bacillota</taxon>
        <taxon>Negativicutes</taxon>
        <taxon>Selenomonadales</taxon>
        <taxon>Selenomonadaceae</taxon>
        <taxon>Pectinatus</taxon>
    </lineage>
</organism>
<dbReference type="GO" id="GO:0016020">
    <property type="term" value="C:membrane"/>
    <property type="evidence" value="ECO:0007669"/>
    <property type="project" value="TreeGrafter"/>
</dbReference>
<dbReference type="SUPFAM" id="SSF53474">
    <property type="entry name" value="alpha/beta-Hydrolases"/>
    <property type="match status" value="1"/>
</dbReference>
<evidence type="ECO:0000313" key="3">
    <source>
        <dbReference type="EMBL" id="MBB5336071.1"/>
    </source>
</evidence>
<dbReference type="PANTHER" id="PTHR43798">
    <property type="entry name" value="MONOACYLGLYCEROL LIPASE"/>
    <property type="match status" value="1"/>
</dbReference>
<proteinExistence type="predicted"/>
<accession>A0A840UED3</accession>
<dbReference type="InterPro" id="IPR029058">
    <property type="entry name" value="AB_hydrolase_fold"/>
</dbReference>
<reference evidence="3 4" key="1">
    <citation type="submission" date="2020-08" db="EMBL/GenBank/DDBJ databases">
        <title>Genomic Encyclopedia of Type Strains, Phase IV (KMG-IV): sequencing the most valuable type-strain genomes for metagenomic binning, comparative biology and taxonomic classification.</title>
        <authorList>
            <person name="Goeker M."/>
        </authorList>
    </citation>
    <scope>NUCLEOTIDE SEQUENCE [LARGE SCALE GENOMIC DNA]</scope>
    <source>
        <strain evidence="3 4">DSM 24661</strain>
    </source>
</reference>
<protein>
    <submittedName>
        <fullName evidence="3">Pimeloyl-[acyl-carrier protein] methyl ester esterase</fullName>
        <ecNumber evidence="3">3.1.1.85</ecNumber>
    </submittedName>
</protein>
<dbReference type="AlphaFoldDB" id="A0A840UED3"/>
<dbReference type="EC" id="3.1.1.85" evidence="3"/>
<dbReference type="GO" id="GO:0090499">
    <property type="term" value="F:pimelyl-[acyl-carrier protein] methyl ester esterase activity"/>
    <property type="evidence" value="ECO:0007669"/>
    <property type="project" value="UniProtKB-EC"/>
</dbReference>
<dbReference type="InterPro" id="IPR000073">
    <property type="entry name" value="AB_hydrolase_1"/>
</dbReference>
<gene>
    <name evidence="3" type="ORF">HNR32_001215</name>
</gene>
<sequence>MILFLSGWAANKDIFPNPPKVSPLHRHDFSEKVSAKSLSESLLHICPQGGLHLIGWSLGGMMALELAAKYPEKIKELTLISSTAKFINDKNYNAGIPASSLKWLKRQVNHNASTAQLAFYQTMFSAKEKAAADIFAAREPMIKSTAALLAGLEYLQYSDLRSLLSAITVKVKIIHGSADTICPLTAGIYLAEHLPNCELFTLPDCGHIPFLTENNLCNKIIWGN</sequence>
<dbReference type="Pfam" id="PF00561">
    <property type="entry name" value="Abhydrolase_1"/>
    <property type="match status" value="1"/>
</dbReference>
<name>A0A840UED3_9FIRM</name>
<dbReference type="Proteomes" id="UP000559117">
    <property type="component" value="Unassembled WGS sequence"/>
</dbReference>
<evidence type="ECO:0000313" key="4">
    <source>
        <dbReference type="Proteomes" id="UP000559117"/>
    </source>
</evidence>
<evidence type="ECO:0000256" key="1">
    <source>
        <dbReference type="ARBA" id="ARBA00022801"/>
    </source>
</evidence>
<dbReference type="PRINTS" id="PR00111">
    <property type="entry name" value="ABHYDROLASE"/>
</dbReference>
<feature type="domain" description="AB hydrolase-1" evidence="2">
    <location>
        <begin position="26"/>
        <end position="213"/>
    </location>
</feature>
<dbReference type="RefSeq" id="WP_183860677.1">
    <property type="nucleotide sequence ID" value="NZ_JACHFH010000012.1"/>
</dbReference>
<evidence type="ECO:0000259" key="2">
    <source>
        <dbReference type="Pfam" id="PF00561"/>
    </source>
</evidence>